<dbReference type="CDD" id="cd00751">
    <property type="entry name" value="thiolase"/>
    <property type="match status" value="1"/>
</dbReference>
<evidence type="ECO:0000256" key="4">
    <source>
        <dbReference type="RuleBase" id="RU003557"/>
    </source>
</evidence>
<proteinExistence type="inferred from homology"/>
<dbReference type="PROSITE" id="PS00098">
    <property type="entry name" value="THIOLASE_1"/>
    <property type="match status" value="1"/>
</dbReference>
<evidence type="ECO:0000313" key="7">
    <source>
        <dbReference type="EMBL" id="ANY20236.1"/>
    </source>
</evidence>
<dbReference type="OrthoDB" id="9764638at2"/>
<dbReference type="KEGG" id="ado:A6F68_01724"/>
<dbReference type="RefSeq" id="WP_067678599.1">
    <property type="nucleotide sequence ID" value="NZ_CP016591.1"/>
</dbReference>
<dbReference type="Pfam" id="PF00108">
    <property type="entry name" value="Thiolase_N"/>
    <property type="match status" value="1"/>
</dbReference>
<dbReference type="InterPro" id="IPR016039">
    <property type="entry name" value="Thiolase-like"/>
</dbReference>
<dbReference type="GO" id="GO:0003988">
    <property type="term" value="F:acetyl-CoA C-acyltransferase activity"/>
    <property type="evidence" value="ECO:0007669"/>
    <property type="project" value="UniProtKB-ARBA"/>
</dbReference>
<keyword evidence="8" id="KW-1185">Reference proteome</keyword>
<dbReference type="EC" id="2.3.1.-" evidence="7"/>
<dbReference type="AlphaFoldDB" id="A0A1B2ADL1"/>
<dbReference type="InterPro" id="IPR002155">
    <property type="entry name" value="Thiolase"/>
</dbReference>
<comment type="similarity">
    <text evidence="1 4">Belongs to the thiolase-like superfamily. Thiolase family.</text>
</comment>
<evidence type="ECO:0000256" key="3">
    <source>
        <dbReference type="ARBA" id="ARBA00023315"/>
    </source>
</evidence>
<keyword evidence="3 4" id="KW-0012">Acyltransferase</keyword>
<gene>
    <name evidence="7" type="primary">fadA_3</name>
    <name evidence="7" type="ORF">A6F68_01724</name>
</gene>
<protein>
    <submittedName>
        <fullName evidence="7">Putative acyltransferase</fullName>
        <ecNumber evidence="7">2.3.1.-</ecNumber>
    </submittedName>
</protein>
<dbReference type="PROSITE" id="PS00737">
    <property type="entry name" value="THIOLASE_2"/>
    <property type="match status" value="1"/>
</dbReference>
<dbReference type="Gene3D" id="3.40.47.10">
    <property type="match status" value="2"/>
</dbReference>
<feature type="domain" description="Thiolase C-terminal" evidence="6">
    <location>
        <begin position="264"/>
        <end position="384"/>
    </location>
</feature>
<evidence type="ECO:0000313" key="8">
    <source>
        <dbReference type="Proteomes" id="UP000092932"/>
    </source>
</evidence>
<reference evidence="7 8" key="1">
    <citation type="submission" date="2016-07" db="EMBL/GenBank/DDBJ databases">
        <title>Complete genome sequence of Altererythrobacter dongtanensis KCTC 22672, a type strain with esterase isolated from tidal flat.</title>
        <authorList>
            <person name="Cheng H."/>
            <person name="Wu Y.-H."/>
            <person name="Zhou P."/>
            <person name="Huo Y.-Y."/>
            <person name="Wang C.-S."/>
            <person name="Xu X.-W."/>
        </authorList>
    </citation>
    <scope>NUCLEOTIDE SEQUENCE [LARGE SCALE GENOMIC DNA]</scope>
    <source>
        <strain evidence="7 8">KCTC 22672</strain>
    </source>
</reference>
<organism evidence="7 8">
    <name type="scientific">Tsuneonella dongtanensis</name>
    <dbReference type="NCBI Taxonomy" id="692370"/>
    <lineage>
        <taxon>Bacteria</taxon>
        <taxon>Pseudomonadati</taxon>
        <taxon>Pseudomonadota</taxon>
        <taxon>Alphaproteobacteria</taxon>
        <taxon>Sphingomonadales</taxon>
        <taxon>Erythrobacteraceae</taxon>
        <taxon>Tsuneonella</taxon>
    </lineage>
</organism>
<dbReference type="InterPro" id="IPR020615">
    <property type="entry name" value="Thiolase_acyl_enz_int_AS"/>
</dbReference>
<evidence type="ECO:0000256" key="1">
    <source>
        <dbReference type="ARBA" id="ARBA00010982"/>
    </source>
</evidence>
<evidence type="ECO:0000259" key="5">
    <source>
        <dbReference type="Pfam" id="PF00108"/>
    </source>
</evidence>
<dbReference type="InterPro" id="IPR020613">
    <property type="entry name" value="Thiolase_CS"/>
</dbReference>
<dbReference type="EMBL" id="CP016591">
    <property type="protein sequence ID" value="ANY20236.1"/>
    <property type="molecule type" value="Genomic_DNA"/>
</dbReference>
<dbReference type="PANTHER" id="PTHR43365">
    <property type="entry name" value="BLR7806 PROTEIN"/>
    <property type="match status" value="1"/>
</dbReference>
<sequence length="385" mass="39217">MTVAFLYDAVRSPRGKARPDGGLAELKPETLVGVLVDSLRERTNKAMAEPGALLLGCVTQAGAQGGHIALASKLAANLPDTCAAHTINNYCASGLSAIGHAIAKVASGQERSVVAGGVEMMSHAPFLSDRAEFYTSVDQPPSRRFVPPVLAADRLAHTLGIGRAELDAAALVSQQRAAASDADPVLQASRIPAGSLTGEECTRPGTTAKALAAMPSAFAALQTEYAEALGGNRFDPLHTLAHAPPVCDGAGLALVGAANLGPAPRARVLAYAESGGDPAASLTAGLAAMDKALVQAGLSLAEIDRIEFMEAFAVTIARFLRDFPVEPERVNVSGGHLAKGHPMGATGAILTSTLLDVLDACDGRLGLVVATGAMGVGAAIVVERI</sequence>
<feature type="domain" description="Thiolase N-terminal" evidence="5">
    <location>
        <begin position="8"/>
        <end position="219"/>
    </location>
</feature>
<accession>A0A1B2ADL1</accession>
<dbReference type="Proteomes" id="UP000092932">
    <property type="component" value="Chromosome"/>
</dbReference>
<dbReference type="PANTHER" id="PTHR43365:SF1">
    <property type="entry name" value="ACETYL-COA C-ACYLTRANSFERASE"/>
    <property type="match status" value="1"/>
</dbReference>
<evidence type="ECO:0000259" key="6">
    <source>
        <dbReference type="Pfam" id="PF02803"/>
    </source>
</evidence>
<evidence type="ECO:0000256" key="2">
    <source>
        <dbReference type="ARBA" id="ARBA00022679"/>
    </source>
</evidence>
<dbReference type="PATRIC" id="fig|692370.5.peg.1738"/>
<name>A0A1B2ADL1_9SPHN</name>
<dbReference type="SUPFAM" id="SSF53901">
    <property type="entry name" value="Thiolase-like"/>
    <property type="match status" value="2"/>
</dbReference>
<dbReference type="Pfam" id="PF02803">
    <property type="entry name" value="Thiolase_C"/>
    <property type="match status" value="1"/>
</dbReference>
<dbReference type="STRING" id="692370.A6F68_01724"/>
<dbReference type="PIRSF" id="PIRSF000429">
    <property type="entry name" value="Ac-CoA_Ac_transf"/>
    <property type="match status" value="1"/>
</dbReference>
<dbReference type="InterPro" id="IPR020617">
    <property type="entry name" value="Thiolase_C"/>
</dbReference>
<keyword evidence="2 4" id="KW-0808">Transferase</keyword>
<dbReference type="InterPro" id="IPR020616">
    <property type="entry name" value="Thiolase_N"/>
</dbReference>